<evidence type="ECO:0000256" key="1">
    <source>
        <dbReference type="SAM" id="MobiDB-lite"/>
    </source>
</evidence>
<gene>
    <name evidence="2" type="ORF">IV203_018593</name>
</gene>
<feature type="region of interest" description="Disordered" evidence="1">
    <location>
        <begin position="1"/>
        <end position="33"/>
    </location>
</feature>
<feature type="compositionally biased region" description="Basic and acidic residues" evidence="1">
    <location>
        <begin position="118"/>
        <end position="142"/>
    </location>
</feature>
<evidence type="ECO:0000313" key="3">
    <source>
        <dbReference type="Proteomes" id="UP000693970"/>
    </source>
</evidence>
<comment type="caution">
    <text evidence="2">The sequence shown here is derived from an EMBL/GenBank/DDBJ whole genome shotgun (WGS) entry which is preliminary data.</text>
</comment>
<organism evidence="2 3">
    <name type="scientific">Nitzschia inconspicua</name>
    <dbReference type="NCBI Taxonomy" id="303405"/>
    <lineage>
        <taxon>Eukaryota</taxon>
        <taxon>Sar</taxon>
        <taxon>Stramenopiles</taxon>
        <taxon>Ochrophyta</taxon>
        <taxon>Bacillariophyta</taxon>
        <taxon>Bacillariophyceae</taxon>
        <taxon>Bacillariophycidae</taxon>
        <taxon>Bacillariales</taxon>
        <taxon>Bacillariaceae</taxon>
        <taxon>Nitzschia</taxon>
    </lineage>
</organism>
<keyword evidence="3" id="KW-1185">Reference proteome</keyword>
<feature type="region of interest" description="Disordered" evidence="1">
    <location>
        <begin position="114"/>
        <end position="145"/>
    </location>
</feature>
<sequence>MPPSSSFTLPRNVPPPSSLSFGRHRSPPVTSTNCKQTPDVMLLDVTDMKWKLYDKNERFTIVQDAVVKIQAFVRGSMSRARTSEMIQELIDGILSHRDVVAKYSAEDEARVKKQQLGLEKRGKEEDGELEFHGTDVSADHSPRRSSVSVENKPWLHPYNSYTPSGTPIEIDLKERLNILDSEGGSSSGKIWARKQGVRNASFLSQDKRVTGEERNTLDTEINVSLVARNEFAQTMNFREFKSSPKKASGNVAEYGKQDTDTVHKGALEDNEVKDTELMATFPEEYLQESVALEPGGRGYNRYRSTASGRNKRRPWRDDTNVFDAY</sequence>
<reference evidence="2" key="1">
    <citation type="journal article" date="2021" name="Sci. Rep.">
        <title>Diploid genomic architecture of Nitzschia inconspicua, an elite biomass production diatom.</title>
        <authorList>
            <person name="Oliver A."/>
            <person name="Podell S."/>
            <person name="Pinowska A."/>
            <person name="Traller J.C."/>
            <person name="Smith S.R."/>
            <person name="McClure R."/>
            <person name="Beliaev A."/>
            <person name="Bohutskyi P."/>
            <person name="Hill E.A."/>
            <person name="Rabines A."/>
            <person name="Zheng H."/>
            <person name="Allen L.Z."/>
            <person name="Kuo A."/>
            <person name="Grigoriev I.V."/>
            <person name="Allen A.E."/>
            <person name="Hazlebeck D."/>
            <person name="Allen E.E."/>
        </authorList>
    </citation>
    <scope>NUCLEOTIDE SEQUENCE</scope>
    <source>
        <strain evidence="2">Hildebrandi</strain>
    </source>
</reference>
<evidence type="ECO:0000313" key="2">
    <source>
        <dbReference type="EMBL" id="KAG7372450.1"/>
    </source>
</evidence>
<dbReference type="AlphaFoldDB" id="A0A9K3M350"/>
<feature type="region of interest" description="Disordered" evidence="1">
    <location>
        <begin position="294"/>
        <end position="318"/>
    </location>
</feature>
<protein>
    <submittedName>
        <fullName evidence="2">Uncharacterized protein</fullName>
    </submittedName>
</protein>
<dbReference type="Proteomes" id="UP000693970">
    <property type="component" value="Unassembled WGS sequence"/>
</dbReference>
<dbReference type="EMBL" id="JAGRRH010000003">
    <property type="protein sequence ID" value="KAG7372450.1"/>
    <property type="molecule type" value="Genomic_DNA"/>
</dbReference>
<accession>A0A9K3M350</accession>
<dbReference type="PROSITE" id="PS50096">
    <property type="entry name" value="IQ"/>
    <property type="match status" value="1"/>
</dbReference>
<name>A0A9K3M350_9STRA</name>
<proteinExistence type="predicted"/>
<reference evidence="2" key="2">
    <citation type="submission" date="2021-04" db="EMBL/GenBank/DDBJ databases">
        <authorList>
            <person name="Podell S."/>
        </authorList>
    </citation>
    <scope>NUCLEOTIDE SEQUENCE</scope>
    <source>
        <strain evidence="2">Hildebrandi</strain>
    </source>
</reference>